<dbReference type="Gene3D" id="1.10.150.130">
    <property type="match status" value="1"/>
</dbReference>
<keyword evidence="2 4" id="KW-0238">DNA-binding</keyword>
<proteinExistence type="inferred from homology"/>
<protein>
    <recommendedName>
        <fullName evidence="9">Integrase</fullName>
    </recommendedName>
</protein>
<evidence type="ECO:0000259" key="5">
    <source>
        <dbReference type="PROSITE" id="PS51898"/>
    </source>
</evidence>
<feature type="domain" description="Core-binding (CB)" evidence="6">
    <location>
        <begin position="69"/>
        <end position="160"/>
    </location>
</feature>
<evidence type="ECO:0000259" key="6">
    <source>
        <dbReference type="PROSITE" id="PS51900"/>
    </source>
</evidence>
<dbReference type="Proteomes" id="UP000029548">
    <property type="component" value="Unassembled WGS sequence"/>
</dbReference>
<dbReference type="AlphaFoldDB" id="A0A096A2S1"/>
<dbReference type="RefSeq" id="WP_035123557.1">
    <property type="nucleotide sequence ID" value="NZ_JRNE01000081.1"/>
</dbReference>
<dbReference type="InterPro" id="IPR050090">
    <property type="entry name" value="Tyrosine_recombinase_XerCD"/>
</dbReference>
<dbReference type="GO" id="GO:0003677">
    <property type="term" value="F:DNA binding"/>
    <property type="evidence" value="ECO:0007669"/>
    <property type="project" value="UniProtKB-UniRule"/>
</dbReference>
<evidence type="ECO:0000256" key="2">
    <source>
        <dbReference type="ARBA" id="ARBA00023125"/>
    </source>
</evidence>
<sequence>MARQQLPPQIRKIQLKSGPRWEVIVDTGPDSERRAQTRRRFKTEKAARDYLTETLTAVNRGEYAQRSTVTVGEYVEQYLAGRRGLAESSAARLRDDLHPLIGLYGGVKLQRLTAANVVTMMDKLAAGGTLTAKGTKRRPWGPTSINKSLQSVRAVLEHARKTGVLSVNVAEYIEPLPTVKKEMQTLTPEQVRKVFESVEGDRNSHVIHLALMGLRRGEIAGLRWADIDFDAGTLSIRQARGMVDNRVVEKAPKTARSARTLPLTPGLRAELKAARTRQAKERLALGPDAGAGEYVASNEAGEPYRPESLYRMWKAACRDAGVPEVRLHDARHTAATTMHLEGVPLAVVSQWIGHASAAFTLATYAHSQDERLLDAAATLDYGARDTGTEL</sequence>
<feature type="domain" description="Tyr recombinase" evidence="5">
    <location>
        <begin position="181"/>
        <end position="377"/>
    </location>
</feature>
<dbReference type="eggNOG" id="COG0582">
    <property type="taxonomic scope" value="Bacteria"/>
</dbReference>
<evidence type="ECO:0008006" key="9">
    <source>
        <dbReference type="Google" id="ProtNLM"/>
    </source>
</evidence>
<dbReference type="CDD" id="cd01189">
    <property type="entry name" value="INT_ICEBs1_C_like"/>
    <property type="match status" value="1"/>
</dbReference>
<dbReference type="GO" id="GO:0006310">
    <property type="term" value="P:DNA recombination"/>
    <property type="evidence" value="ECO:0007669"/>
    <property type="project" value="UniProtKB-KW"/>
</dbReference>
<keyword evidence="3" id="KW-0233">DNA recombination</keyword>
<evidence type="ECO:0000256" key="4">
    <source>
        <dbReference type="PROSITE-ProRule" id="PRU01248"/>
    </source>
</evidence>
<gene>
    <name evidence="7" type="ORF">HMPREF1650_11770</name>
</gene>
<dbReference type="InterPro" id="IPR011010">
    <property type="entry name" value="DNA_brk_join_enz"/>
</dbReference>
<dbReference type="InterPro" id="IPR010998">
    <property type="entry name" value="Integrase_recombinase_N"/>
</dbReference>
<evidence type="ECO:0000256" key="1">
    <source>
        <dbReference type="ARBA" id="ARBA00008857"/>
    </source>
</evidence>
<dbReference type="GO" id="GO:0015074">
    <property type="term" value="P:DNA integration"/>
    <property type="evidence" value="ECO:0007669"/>
    <property type="project" value="InterPro"/>
</dbReference>
<reference evidence="7 8" key="1">
    <citation type="submission" date="2014-07" db="EMBL/GenBank/DDBJ databases">
        <authorList>
            <person name="McCorrison J."/>
            <person name="Sanka R."/>
            <person name="Torralba M."/>
            <person name="Gillis M."/>
            <person name="Haft D.H."/>
            <person name="Methe B."/>
            <person name="Sutton G."/>
            <person name="Nelson K.E."/>
        </authorList>
    </citation>
    <scope>NUCLEOTIDE SEQUENCE [LARGE SCALE GENOMIC DNA]</scope>
    <source>
        <strain evidence="7 8">DNF00450</strain>
    </source>
</reference>
<evidence type="ECO:0000313" key="7">
    <source>
        <dbReference type="EMBL" id="KGF15154.1"/>
    </source>
</evidence>
<dbReference type="PROSITE" id="PS51898">
    <property type="entry name" value="TYR_RECOMBINASE"/>
    <property type="match status" value="1"/>
</dbReference>
<dbReference type="InterPro" id="IPR002104">
    <property type="entry name" value="Integrase_catalytic"/>
</dbReference>
<accession>A0A096A2S1</accession>
<dbReference type="EMBL" id="JRNE01000081">
    <property type="protein sequence ID" value="KGF15154.1"/>
    <property type="molecule type" value="Genomic_DNA"/>
</dbReference>
<dbReference type="PANTHER" id="PTHR30349">
    <property type="entry name" value="PHAGE INTEGRASE-RELATED"/>
    <property type="match status" value="1"/>
</dbReference>
<dbReference type="InterPro" id="IPR044068">
    <property type="entry name" value="CB"/>
</dbReference>
<dbReference type="PANTHER" id="PTHR30349:SF64">
    <property type="entry name" value="PROPHAGE INTEGRASE INTD-RELATED"/>
    <property type="match status" value="1"/>
</dbReference>
<comment type="caution">
    <text evidence="7">The sequence shown here is derived from an EMBL/GenBank/DDBJ whole genome shotgun (WGS) entry which is preliminary data.</text>
</comment>
<dbReference type="Gene3D" id="1.10.443.10">
    <property type="entry name" value="Intergrase catalytic core"/>
    <property type="match status" value="1"/>
</dbReference>
<organism evidence="7 8">
    <name type="scientific">Corynebacterium freneyi DNF00450</name>
    <dbReference type="NCBI Taxonomy" id="1287475"/>
    <lineage>
        <taxon>Bacteria</taxon>
        <taxon>Bacillati</taxon>
        <taxon>Actinomycetota</taxon>
        <taxon>Actinomycetes</taxon>
        <taxon>Mycobacteriales</taxon>
        <taxon>Corynebacteriaceae</taxon>
        <taxon>Corynebacterium</taxon>
    </lineage>
</organism>
<evidence type="ECO:0000313" key="8">
    <source>
        <dbReference type="Proteomes" id="UP000029548"/>
    </source>
</evidence>
<dbReference type="InterPro" id="IPR013762">
    <property type="entry name" value="Integrase-like_cat_sf"/>
</dbReference>
<comment type="similarity">
    <text evidence="1">Belongs to the 'phage' integrase family.</text>
</comment>
<name>A0A096A2S1_9CORY</name>
<dbReference type="PROSITE" id="PS51900">
    <property type="entry name" value="CB"/>
    <property type="match status" value="1"/>
</dbReference>
<dbReference type="Pfam" id="PF00589">
    <property type="entry name" value="Phage_integrase"/>
    <property type="match status" value="1"/>
</dbReference>
<dbReference type="SUPFAM" id="SSF56349">
    <property type="entry name" value="DNA breaking-rejoining enzymes"/>
    <property type="match status" value="1"/>
</dbReference>
<evidence type="ECO:0000256" key="3">
    <source>
        <dbReference type="ARBA" id="ARBA00023172"/>
    </source>
</evidence>